<sequence>MTFWCAGVFVMWSPASGVNGVTDDLLCALQYHGVKRVLIAFDRDEAGDTGAVNVAADLLTRGIDVWRVHFPQGMDANAYALKSGHAESALNLALQHTAALHRIRYLRMSRSVSPLSLPL</sequence>
<dbReference type="Gene3D" id="3.40.1360.10">
    <property type="match status" value="1"/>
</dbReference>
<reference evidence="1 2" key="1">
    <citation type="submission" date="2018-06" db="EMBL/GenBank/DDBJ databases">
        <authorList>
            <consortium name="Pathogen Informatics"/>
            <person name="Doyle S."/>
        </authorList>
    </citation>
    <scope>NUCLEOTIDE SEQUENCE [LARGE SCALE GENOMIC DNA]</scope>
    <source>
        <strain evidence="1 2">NCTC11801</strain>
    </source>
</reference>
<protein>
    <submittedName>
        <fullName evidence="1">DNA primase (Bacterial type)</fullName>
    </submittedName>
</protein>
<proteinExistence type="predicted"/>
<organism evidence="1 2">
    <name type="scientific">Providencia rettgeri</name>
    <dbReference type="NCBI Taxonomy" id="587"/>
    <lineage>
        <taxon>Bacteria</taxon>
        <taxon>Pseudomonadati</taxon>
        <taxon>Pseudomonadota</taxon>
        <taxon>Gammaproteobacteria</taxon>
        <taxon>Enterobacterales</taxon>
        <taxon>Morganellaceae</taxon>
        <taxon>Providencia</taxon>
    </lineage>
</organism>
<dbReference type="SUPFAM" id="SSF56731">
    <property type="entry name" value="DNA primase core"/>
    <property type="match status" value="1"/>
</dbReference>
<accession>A0A379LQE7</accession>
<dbReference type="AlphaFoldDB" id="A0A379LQE7"/>
<dbReference type="EMBL" id="UGTZ01000002">
    <property type="protein sequence ID" value="SUD99122.1"/>
    <property type="molecule type" value="Genomic_DNA"/>
</dbReference>
<gene>
    <name evidence="1" type="ORF">NCTC11801_04849</name>
</gene>
<evidence type="ECO:0000313" key="1">
    <source>
        <dbReference type="EMBL" id="SUD99122.1"/>
    </source>
</evidence>
<dbReference type="Pfam" id="PF13155">
    <property type="entry name" value="Toprim_2"/>
    <property type="match status" value="1"/>
</dbReference>
<dbReference type="Proteomes" id="UP000254208">
    <property type="component" value="Unassembled WGS sequence"/>
</dbReference>
<name>A0A379LQE7_PRORE</name>
<evidence type="ECO:0000313" key="2">
    <source>
        <dbReference type="Proteomes" id="UP000254208"/>
    </source>
</evidence>